<keyword evidence="2" id="KW-1185">Reference proteome</keyword>
<accession>A0AAP3E744</accession>
<evidence type="ECO:0000313" key="2">
    <source>
        <dbReference type="Proteomes" id="UP001321047"/>
    </source>
</evidence>
<reference evidence="1 2" key="1">
    <citation type="submission" date="2022-09" db="EMBL/GenBank/DDBJ databases">
        <title>Enrichment on poylsaccharides allowed isolation of novel metabolic and taxonomic groups of Haloarchaea.</title>
        <authorList>
            <person name="Sorokin D.Y."/>
            <person name="Elcheninov A.G."/>
            <person name="Khizhniak T.V."/>
            <person name="Kolganova T.V."/>
            <person name="Kublanov I.V."/>
        </authorList>
    </citation>
    <scope>NUCLEOTIDE SEQUENCE [LARGE SCALE GENOMIC DNA]</scope>
    <source>
        <strain evidence="1 2">AArc-curdl1</strain>
    </source>
</reference>
<name>A0AAP3E744_9EURY</name>
<dbReference type="AlphaFoldDB" id="A0AAP3E744"/>
<evidence type="ECO:0000313" key="1">
    <source>
        <dbReference type="EMBL" id="MCU4753478.1"/>
    </source>
</evidence>
<dbReference type="EMBL" id="JAOPJZ010000017">
    <property type="protein sequence ID" value="MCU4753478.1"/>
    <property type="molecule type" value="Genomic_DNA"/>
</dbReference>
<proteinExistence type="predicted"/>
<organism evidence="1 2">
    <name type="scientific">Natronosalvus hydrolyticus</name>
    <dbReference type="NCBI Taxonomy" id="2979988"/>
    <lineage>
        <taxon>Archaea</taxon>
        <taxon>Methanobacteriati</taxon>
        <taxon>Methanobacteriota</taxon>
        <taxon>Stenosarchaea group</taxon>
        <taxon>Halobacteria</taxon>
        <taxon>Halobacteriales</taxon>
        <taxon>Natrialbaceae</taxon>
        <taxon>Natronosalvus</taxon>
    </lineage>
</organism>
<comment type="caution">
    <text evidence="1">The sequence shown here is derived from an EMBL/GenBank/DDBJ whole genome shotgun (WGS) entry which is preliminary data.</text>
</comment>
<dbReference type="RefSeq" id="WP_342809795.1">
    <property type="nucleotide sequence ID" value="NZ_JAOPJZ010000017.1"/>
</dbReference>
<gene>
    <name evidence="1" type="ORF">OB919_16050</name>
</gene>
<sequence>MHVDEDLPESFTEDEFNELYREVAEIDIESGEPEALEKVWAGWNTGSGRESQQYLDLMYCEPCDQYIDTPGEAEVHARNQHEYDPLLNTQLPQYIHGERSMSVGDIVQTNNEEYHMVVPIGFQEIEVTDEDGGVL</sequence>
<protein>
    <submittedName>
        <fullName evidence="1">Uncharacterized protein</fullName>
    </submittedName>
</protein>
<dbReference type="Proteomes" id="UP001321047">
    <property type="component" value="Unassembled WGS sequence"/>
</dbReference>